<feature type="compositionally biased region" description="Basic and acidic residues" evidence="1">
    <location>
        <begin position="911"/>
        <end position="951"/>
    </location>
</feature>
<dbReference type="HOGENOM" id="CLU_005801_0_0_1"/>
<feature type="compositionally biased region" description="Low complexity" evidence="1">
    <location>
        <begin position="227"/>
        <end position="237"/>
    </location>
</feature>
<feature type="domain" description="Fibronectin type-III" evidence="3">
    <location>
        <begin position="119"/>
        <end position="206"/>
    </location>
</feature>
<feature type="compositionally biased region" description="Basic and acidic residues" evidence="1">
    <location>
        <begin position="1116"/>
        <end position="1126"/>
    </location>
</feature>
<feature type="region of interest" description="Disordered" evidence="1">
    <location>
        <begin position="204"/>
        <end position="314"/>
    </location>
</feature>
<dbReference type="InterPro" id="IPR003961">
    <property type="entry name" value="FN3_dom"/>
</dbReference>
<dbReference type="CDD" id="cd00063">
    <property type="entry name" value="FN3"/>
    <property type="match status" value="1"/>
</dbReference>
<dbReference type="SUPFAM" id="SSF49265">
    <property type="entry name" value="Fibronectin type III"/>
    <property type="match status" value="1"/>
</dbReference>
<proteinExistence type="predicted"/>
<dbReference type="SMART" id="SM00060">
    <property type="entry name" value="FN3"/>
    <property type="match status" value="1"/>
</dbReference>
<protein>
    <submittedName>
        <fullName evidence="4">Fibronectin type iii domain-containing protein</fullName>
    </submittedName>
</protein>
<dbReference type="EMBL" id="KE148148">
    <property type="protein sequence ID" value="EPE08652.1"/>
    <property type="molecule type" value="Genomic_DNA"/>
</dbReference>
<evidence type="ECO:0000256" key="2">
    <source>
        <dbReference type="SAM" id="Phobius"/>
    </source>
</evidence>
<feature type="compositionally biased region" description="Polar residues" evidence="1">
    <location>
        <begin position="290"/>
        <end position="303"/>
    </location>
</feature>
<sequence length="1191" mass="128541">MTWATWTNSPLVPSIALCSIVFVLWAFDPQVIQVNILFFLAVASLLISLAPDRTTAIVGSLSNVASTLINDYHISGLFITNASMLITGGATVWLLHRALQTLWRPVPELIDILGVEVPAPPDVSLTAIGVDKATITWTKPSSNRAVDKYVIQVNGVNVGESATSNDTFITVSGLKPNHFYNVRIIAVGSNNFQAGSRVLRLRTFGSDGRPRLGTARLPSDFTDDDAASASRQQDNASGNDDNGSGKQFITSVFGGAQSSASEGPQVQSREGPSGVPPSSRRNTINRRHSPSTASLEYQQQLSSVAGGEDESGVDEAQMSELNQKYLNLRRETEEMTGQCVKEEEETKKVLEELEADKRKKRQEQKKKEEQTKKLTKEQNSTDRAMRATQSQRAQKEKKLKEKTAELDRLRENIEKWDRSIKEMQREQESHKDKRAEEDDKYQREANELRENNKRQQAECARLEADLKNVRQAVKELEEGRNALPTAGDDSGRVQIMNLKRTLQRMEADHRNMLNHENHRREGLDAHVGILTAQMQLSNIVAQPPIAIANGGFDYDPTAQNLIKHHTHASNTLSNGAVSSPTGAYAPMDINGLPPSLTPPYAMNNGRPPTQQNYVTGPFMGSSADPQDPEDMFKALSAGAPLTQNLIYSSYNIDGMDGRPPTTSTHASPIGGSATLSEEPSHNARFGLFSPFQRSRGPRAIDEEGPALGTLKHGQSQSFPRQGDDIDGSKHRRSGWSMFSRNSVGPDVNDELFPAAGQINSKTGGLSARSFLPFSTRGNIFGERDASSPRPSSMASIDMPRPSTDSGSIWGPPGDNGAPSSALAKASHLWPADHAWSSGNPSRRQSLHGSPSALRTNLASADDKILDQEELQNPETSPSQVGVIGSKPPAGLRANKSLNPAAPTFMANIFRPKGDKDKDKDHKESKSKGKEKAKDKSKGRDKDKAKGKDGERSVTPAPDGLSPGLGPPELTVDDSSPSAARMSRDGYSVHTQASVADSRESLDYVVSNTASEPNSVGMLSSSKDSESALLKLFRKDSSVKRSLQRISRTKGTGSIASSERNLSVDHRSSFGDYEDLGDESVLSTSGGRRNGLGLPLTSAPSGSVDSVTSSPSVGTSKSRDGKGDSIKIKGTGWFSIKKKNRDKESLDIDRSSLPSPGYANGLGVGLGEPDSTVSSLASMASAASTDDGEKKA</sequence>
<dbReference type="Gene3D" id="2.60.40.10">
    <property type="entry name" value="Immunoglobulins"/>
    <property type="match status" value="1"/>
</dbReference>
<feature type="compositionally biased region" description="Basic and acidic residues" evidence="1">
    <location>
        <begin position="340"/>
        <end position="357"/>
    </location>
</feature>
<feature type="transmembrane region" description="Helical" evidence="2">
    <location>
        <begin position="34"/>
        <end position="52"/>
    </location>
</feature>
<evidence type="ECO:0000313" key="4">
    <source>
        <dbReference type="EMBL" id="EPE08652.1"/>
    </source>
</evidence>
<dbReference type="Pfam" id="PF00041">
    <property type="entry name" value="fn3"/>
    <property type="match status" value="1"/>
</dbReference>
<evidence type="ECO:0000259" key="3">
    <source>
        <dbReference type="PROSITE" id="PS50853"/>
    </source>
</evidence>
<feature type="compositionally biased region" description="Basic and acidic residues" evidence="1">
    <location>
        <begin position="393"/>
        <end position="405"/>
    </location>
</feature>
<feature type="transmembrane region" description="Helical" evidence="2">
    <location>
        <begin position="6"/>
        <end position="27"/>
    </location>
</feature>
<reference evidence="4 5" key="1">
    <citation type="journal article" date="2013" name="BMC Genomics">
        <title>The genome and transcriptome of the pine saprophyte Ophiostoma piceae, and a comparison with the bark beetle-associated pine pathogen Grosmannia clavigera.</title>
        <authorList>
            <person name="Haridas S."/>
            <person name="Wang Y."/>
            <person name="Lim L."/>
            <person name="Massoumi Alamouti S."/>
            <person name="Jackman S."/>
            <person name="Docking R."/>
            <person name="Robertson G."/>
            <person name="Birol I."/>
            <person name="Bohlmann J."/>
            <person name="Breuil C."/>
        </authorList>
    </citation>
    <scope>NUCLEOTIDE SEQUENCE [LARGE SCALE GENOMIC DNA]</scope>
    <source>
        <strain evidence="4 5">UAMH 11346</strain>
    </source>
</reference>
<organism evidence="4 5">
    <name type="scientific">Ophiostoma piceae (strain UAMH 11346)</name>
    <name type="common">Sap stain fungus</name>
    <dbReference type="NCBI Taxonomy" id="1262450"/>
    <lineage>
        <taxon>Eukaryota</taxon>
        <taxon>Fungi</taxon>
        <taxon>Dikarya</taxon>
        <taxon>Ascomycota</taxon>
        <taxon>Pezizomycotina</taxon>
        <taxon>Sordariomycetes</taxon>
        <taxon>Sordariomycetidae</taxon>
        <taxon>Ophiostomatales</taxon>
        <taxon>Ophiostomataceae</taxon>
        <taxon>Ophiostoma</taxon>
    </lineage>
</organism>
<evidence type="ECO:0000313" key="5">
    <source>
        <dbReference type="Proteomes" id="UP000016923"/>
    </source>
</evidence>
<feature type="compositionally biased region" description="Polar residues" evidence="1">
    <location>
        <begin position="238"/>
        <end position="270"/>
    </location>
</feature>
<feature type="region of interest" description="Disordered" evidence="1">
    <location>
        <begin position="327"/>
        <end position="405"/>
    </location>
</feature>
<feature type="compositionally biased region" description="Polar residues" evidence="1">
    <location>
        <begin position="836"/>
        <end position="852"/>
    </location>
</feature>
<dbReference type="STRING" id="1262450.S3C782"/>
<feature type="region of interest" description="Disordered" evidence="1">
    <location>
        <begin position="1039"/>
        <end position="1191"/>
    </location>
</feature>
<dbReference type="eggNOG" id="ENOG502R2RI">
    <property type="taxonomic scope" value="Eukaryota"/>
</dbReference>
<keyword evidence="2" id="KW-0472">Membrane</keyword>
<feature type="compositionally biased region" description="Low complexity" evidence="1">
    <location>
        <begin position="1170"/>
        <end position="1183"/>
    </location>
</feature>
<feature type="region of interest" description="Disordered" evidence="1">
    <location>
        <begin position="870"/>
        <end position="999"/>
    </location>
</feature>
<feature type="compositionally biased region" description="Polar residues" evidence="1">
    <location>
        <begin position="870"/>
        <end position="879"/>
    </location>
</feature>
<feature type="region of interest" description="Disordered" evidence="1">
    <location>
        <begin position="833"/>
        <end position="852"/>
    </location>
</feature>
<dbReference type="InterPro" id="IPR013783">
    <property type="entry name" value="Ig-like_fold"/>
</dbReference>
<dbReference type="PANTHER" id="PTHR45615">
    <property type="entry name" value="MYOSIN HEAVY CHAIN, NON-MUSCLE"/>
    <property type="match status" value="1"/>
</dbReference>
<feature type="compositionally biased region" description="Low complexity" evidence="1">
    <location>
        <begin position="1097"/>
        <end position="1115"/>
    </location>
</feature>
<dbReference type="Proteomes" id="UP000016923">
    <property type="component" value="Unassembled WGS sequence"/>
</dbReference>
<dbReference type="VEuPathDB" id="FungiDB:F503_04239"/>
<feature type="region of interest" description="Disordered" evidence="1">
    <location>
        <begin position="422"/>
        <end position="454"/>
    </location>
</feature>
<keyword evidence="2" id="KW-1133">Transmembrane helix</keyword>
<dbReference type="AlphaFoldDB" id="S3C782"/>
<name>S3C782_OPHP1</name>
<gene>
    <name evidence="4" type="ORF">F503_04239</name>
</gene>
<keyword evidence="5" id="KW-1185">Reference proteome</keyword>
<dbReference type="OMA" id="LQHENEN"/>
<dbReference type="PROSITE" id="PS50853">
    <property type="entry name" value="FN3"/>
    <property type="match status" value="1"/>
</dbReference>
<dbReference type="InterPro" id="IPR036116">
    <property type="entry name" value="FN3_sf"/>
</dbReference>
<dbReference type="OrthoDB" id="5572782at2759"/>
<feature type="region of interest" description="Disordered" evidence="1">
    <location>
        <begin position="658"/>
        <end position="731"/>
    </location>
</feature>
<accession>S3C782</accession>
<feature type="compositionally biased region" description="Basic and acidic residues" evidence="1">
    <location>
        <begin position="365"/>
        <end position="385"/>
    </location>
</feature>
<feature type="compositionally biased region" description="Basic and acidic residues" evidence="1">
    <location>
        <begin position="1140"/>
        <end position="1149"/>
    </location>
</feature>
<feature type="compositionally biased region" description="Polar residues" evidence="1">
    <location>
        <begin position="1039"/>
        <end position="1060"/>
    </location>
</feature>
<evidence type="ECO:0000256" key="1">
    <source>
        <dbReference type="SAM" id="MobiDB-lite"/>
    </source>
</evidence>
<dbReference type="PANTHER" id="PTHR45615:SF63">
    <property type="entry name" value="CHROMOSOME UNDETERMINED SCAFFOLD_10, WHOLE GENOME SHOTGUN SEQUENCE"/>
    <property type="match status" value="1"/>
</dbReference>
<keyword evidence="2" id="KW-0812">Transmembrane</keyword>
<feature type="region of interest" description="Disordered" evidence="1">
    <location>
        <begin position="779"/>
        <end position="825"/>
    </location>
</feature>
<feature type="transmembrane region" description="Helical" evidence="2">
    <location>
        <begin position="72"/>
        <end position="95"/>
    </location>
</feature>